<accession>A0A0P1G102</accession>
<comment type="subcellular location">
    <subcellularLocation>
        <location evidence="1">Membrane</location>
        <topology evidence="1">Multi-pass membrane protein</topology>
    </subcellularLocation>
</comment>
<evidence type="ECO:0000256" key="3">
    <source>
        <dbReference type="ARBA" id="ARBA00022679"/>
    </source>
</evidence>
<keyword evidence="2" id="KW-0328">Glycosyltransferase</keyword>
<feature type="domain" description="Type II secretion system protein GspE N-terminal" evidence="9">
    <location>
        <begin position="105"/>
        <end position="168"/>
    </location>
</feature>
<evidence type="ECO:0000256" key="8">
    <source>
        <dbReference type="SAM" id="Phobius"/>
    </source>
</evidence>
<feature type="compositionally biased region" description="Basic residues" evidence="7">
    <location>
        <begin position="12"/>
        <end position="21"/>
    </location>
</feature>
<organism evidence="10 11">
    <name type="scientific">Tritonibacter multivorans</name>
    <dbReference type="NCBI Taxonomy" id="928856"/>
    <lineage>
        <taxon>Bacteria</taxon>
        <taxon>Pseudomonadati</taxon>
        <taxon>Pseudomonadota</taxon>
        <taxon>Alphaproteobacteria</taxon>
        <taxon>Rhodobacterales</taxon>
        <taxon>Paracoccaceae</taxon>
        <taxon>Tritonibacter</taxon>
    </lineage>
</organism>
<dbReference type="Pfam" id="PF13641">
    <property type="entry name" value="Glyco_tranf_2_3"/>
    <property type="match status" value="1"/>
</dbReference>
<feature type="transmembrane region" description="Helical" evidence="8">
    <location>
        <begin position="516"/>
        <end position="537"/>
    </location>
</feature>
<feature type="region of interest" description="Disordered" evidence="7">
    <location>
        <begin position="1"/>
        <end position="48"/>
    </location>
</feature>
<keyword evidence="4 8" id="KW-0812">Transmembrane</keyword>
<dbReference type="InterPro" id="IPR029044">
    <property type="entry name" value="Nucleotide-diphossugar_trans"/>
</dbReference>
<evidence type="ECO:0000256" key="7">
    <source>
        <dbReference type="SAM" id="MobiDB-lite"/>
    </source>
</evidence>
<dbReference type="InterPro" id="IPR007831">
    <property type="entry name" value="T2SS_GspE_N"/>
</dbReference>
<evidence type="ECO:0000256" key="6">
    <source>
        <dbReference type="ARBA" id="ARBA00023136"/>
    </source>
</evidence>
<keyword evidence="3 10" id="KW-0808">Transferase</keyword>
<evidence type="ECO:0000256" key="2">
    <source>
        <dbReference type="ARBA" id="ARBA00022676"/>
    </source>
</evidence>
<dbReference type="STRING" id="928856.SAMN04488049_103410"/>
<evidence type="ECO:0000259" key="9">
    <source>
        <dbReference type="Pfam" id="PF05157"/>
    </source>
</evidence>
<evidence type="ECO:0000256" key="4">
    <source>
        <dbReference type="ARBA" id="ARBA00022692"/>
    </source>
</evidence>
<dbReference type="SUPFAM" id="SSF53448">
    <property type="entry name" value="Nucleotide-diphospho-sugar transferases"/>
    <property type="match status" value="1"/>
</dbReference>
<dbReference type="AlphaFoldDB" id="A0A0P1G102"/>
<keyword evidence="11" id="KW-1185">Reference proteome</keyword>
<gene>
    <name evidence="10" type="ORF">TRM7557_00374</name>
</gene>
<dbReference type="Pfam" id="PF05157">
    <property type="entry name" value="MshEN"/>
    <property type="match status" value="1"/>
</dbReference>
<evidence type="ECO:0000256" key="5">
    <source>
        <dbReference type="ARBA" id="ARBA00022989"/>
    </source>
</evidence>
<evidence type="ECO:0000313" key="10">
    <source>
        <dbReference type="EMBL" id="CUH75411.1"/>
    </source>
</evidence>
<sequence length="633" mass="70832">MASKVSNIRATHGPRARILYRHRPEAPTPGTPTSFDTPPSPLGPRGKQHSIAADALHEDHLRNIQRLKKLRADAVDRVLRKPARDTVGHLHQGRPLVPTRGPLTDVLAKYPPQFWLRHTALPFDRLGRTALVLVADPAVLPSLQEALKDDFDTLLPVMAAADVIEKHLLAQFDPELTKDASQSVPAVESCRSFDPTAARPLAFACLGLLITLCFVAPAFLATLASGFALIGLLMFTALRATGLIGQFRPPRLKPVALPSEVLPRISMLVPLFREAEIGRHLLRRLCRLSYPRDRLEVLLVVEEDDQITQDAIRLADLPDWFRVVEVPGYGALKTKPRAMNYALNFCRGDIIGVWDAEDAPEPHQLHRVAHHFATAPPEVVCLQGVLDYYNCDHNWISRCFTLEYAGWFRVLMQGLARLRLVLPLGGTTMFIRRNALEQLGAWDAHNVTEDADLGVRIARRGLRTEMVAVTTYEEANSRVIPWIKQRSRWLKGFMMTYLVHMRHPRRLWRELGPRRFLGFQAFFLGTIGQSLMGPVLWSFWLIVLGLGHPASAYVPPAILHFSATALILFEALSISIWIAGARASGRGYLAWNAPLMPLYFLMSCAAALKALYEVFAAPFFWDKTQHGDHGGAE</sequence>
<dbReference type="OrthoDB" id="7431422at2"/>
<dbReference type="PANTHER" id="PTHR43867">
    <property type="entry name" value="CELLULOSE SYNTHASE CATALYTIC SUBUNIT A [UDP-FORMING]"/>
    <property type="match status" value="1"/>
</dbReference>
<keyword evidence="6 8" id="KW-0472">Membrane</keyword>
<keyword evidence="5 8" id="KW-1133">Transmembrane helix</keyword>
<feature type="transmembrane region" description="Helical" evidence="8">
    <location>
        <begin position="557"/>
        <end position="578"/>
    </location>
</feature>
<dbReference type="InterPro" id="IPR050321">
    <property type="entry name" value="Glycosyltr_2/OpgH_subfam"/>
</dbReference>
<proteinExistence type="predicted"/>
<evidence type="ECO:0000313" key="11">
    <source>
        <dbReference type="Proteomes" id="UP000052022"/>
    </source>
</evidence>
<protein>
    <submittedName>
        <fullName evidence="10">N-glycosyltransferase</fullName>
    </submittedName>
</protein>
<dbReference type="GO" id="GO:0016757">
    <property type="term" value="F:glycosyltransferase activity"/>
    <property type="evidence" value="ECO:0007669"/>
    <property type="project" value="UniProtKB-KW"/>
</dbReference>
<dbReference type="GO" id="GO:0016020">
    <property type="term" value="C:membrane"/>
    <property type="evidence" value="ECO:0007669"/>
    <property type="project" value="UniProtKB-SubCell"/>
</dbReference>
<reference evidence="10 11" key="1">
    <citation type="submission" date="2015-09" db="EMBL/GenBank/DDBJ databases">
        <authorList>
            <consortium name="Swine Surveillance"/>
        </authorList>
    </citation>
    <scope>NUCLEOTIDE SEQUENCE [LARGE SCALE GENOMIC DNA]</scope>
    <source>
        <strain evidence="10 11">CECT 7557</strain>
    </source>
</reference>
<dbReference type="EMBL" id="CYSD01000012">
    <property type="protein sequence ID" value="CUH75411.1"/>
    <property type="molecule type" value="Genomic_DNA"/>
</dbReference>
<dbReference type="RefSeq" id="WP_082626482.1">
    <property type="nucleotide sequence ID" value="NZ_CYSD01000012.1"/>
</dbReference>
<dbReference type="Proteomes" id="UP000052022">
    <property type="component" value="Unassembled WGS sequence"/>
</dbReference>
<feature type="transmembrane region" description="Helical" evidence="8">
    <location>
        <begin position="201"/>
        <end position="220"/>
    </location>
</feature>
<evidence type="ECO:0000256" key="1">
    <source>
        <dbReference type="ARBA" id="ARBA00004141"/>
    </source>
</evidence>
<dbReference type="Gene3D" id="3.90.550.10">
    <property type="entry name" value="Spore Coat Polysaccharide Biosynthesis Protein SpsA, Chain A"/>
    <property type="match status" value="1"/>
</dbReference>
<dbReference type="PANTHER" id="PTHR43867:SF2">
    <property type="entry name" value="CELLULOSE SYNTHASE CATALYTIC SUBUNIT A [UDP-FORMING]"/>
    <property type="match status" value="1"/>
</dbReference>
<name>A0A0P1G102_9RHOB</name>
<feature type="transmembrane region" description="Helical" evidence="8">
    <location>
        <begin position="598"/>
        <end position="621"/>
    </location>
</feature>